<evidence type="ECO:0000256" key="9">
    <source>
        <dbReference type="ARBA" id="ARBA00022827"/>
    </source>
</evidence>
<dbReference type="Gene3D" id="3.30.413.10">
    <property type="entry name" value="Sulfite Reductase Hemoprotein, domain 1"/>
    <property type="match status" value="1"/>
</dbReference>
<dbReference type="InterPro" id="IPR052034">
    <property type="entry name" value="NasD-like"/>
</dbReference>
<comment type="cofactor">
    <cofactor evidence="2">
        <name>[4Fe-4S] cluster</name>
        <dbReference type="ChEBI" id="CHEBI:49883"/>
    </cofactor>
</comment>
<evidence type="ECO:0000313" key="17">
    <source>
        <dbReference type="Proteomes" id="UP001203665"/>
    </source>
</evidence>
<evidence type="ECO:0000256" key="10">
    <source>
        <dbReference type="ARBA" id="ARBA00023002"/>
    </source>
</evidence>
<protein>
    <submittedName>
        <fullName evidence="16">Nitrite reductase large subunit NirB</fullName>
    </submittedName>
</protein>
<feature type="domain" description="NADH-rubredoxin oxidoreductase C-terminal" evidence="15">
    <location>
        <begin position="321"/>
        <end position="388"/>
    </location>
</feature>
<evidence type="ECO:0000256" key="4">
    <source>
        <dbReference type="ARBA" id="ARBA00005096"/>
    </source>
</evidence>
<organism evidence="16 17">
    <name type="scientific">Alkalicoccobacillus plakortidis</name>
    <dbReference type="NCBI Taxonomy" id="444060"/>
    <lineage>
        <taxon>Bacteria</taxon>
        <taxon>Bacillati</taxon>
        <taxon>Bacillota</taxon>
        <taxon>Bacilli</taxon>
        <taxon>Bacillales</taxon>
        <taxon>Bacillaceae</taxon>
        <taxon>Alkalicoccobacillus</taxon>
    </lineage>
</organism>
<keyword evidence="8" id="KW-0479">Metal-binding</keyword>
<feature type="domain" description="FAD/NAD(P)-binding" evidence="14">
    <location>
        <begin position="9"/>
        <end position="285"/>
    </location>
</feature>
<evidence type="ECO:0000256" key="12">
    <source>
        <dbReference type="ARBA" id="ARBA00023014"/>
    </source>
</evidence>
<dbReference type="InterPro" id="IPR045854">
    <property type="entry name" value="NO2/SO3_Rdtase_4Fe4S_sf"/>
</dbReference>
<dbReference type="PRINTS" id="PR00368">
    <property type="entry name" value="FADPNR"/>
</dbReference>
<evidence type="ECO:0000256" key="11">
    <source>
        <dbReference type="ARBA" id="ARBA00023004"/>
    </source>
</evidence>
<keyword evidence="9" id="KW-0274">FAD</keyword>
<evidence type="ECO:0000256" key="8">
    <source>
        <dbReference type="ARBA" id="ARBA00022723"/>
    </source>
</evidence>
<comment type="cofactor">
    <cofactor evidence="3">
        <name>FAD</name>
        <dbReference type="ChEBI" id="CHEBI:57692"/>
    </cofactor>
</comment>
<dbReference type="Pfam" id="PF18267">
    <property type="entry name" value="Rubredoxin_C"/>
    <property type="match status" value="1"/>
</dbReference>
<dbReference type="PRINTS" id="PR00411">
    <property type="entry name" value="PNDRDTASEI"/>
</dbReference>
<accession>A0ABT0XE37</accession>
<evidence type="ECO:0000313" key="16">
    <source>
        <dbReference type="EMBL" id="MCM2674147.1"/>
    </source>
</evidence>
<keyword evidence="11" id="KW-0408">Iron</keyword>
<comment type="pathway">
    <text evidence="4">Nitrogen metabolism; nitrate reduction (assimilation).</text>
</comment>
<gene>
    <name evidence="16" type="primary">nirB</name>
    <name evidence="16" type="ORF">NDM98_00505</name>
</gene>
<keyword evidence="6" id="KW-0349">Heme</keyword>
<proteinExistence type="inferred from homology"/>
<dbReference type="PANTHER" id="PTHR43809:SF1">
    <property type="entry name" value="NITRITE REDUCTASE (NADH) LARGE SUBUNIT"/>
    <property type="match status" value="1"/>
</dbReference>
<evidence type="ECO:0000256" key="6">
    <source>
        <dbReference type="ARBA" id="ARBA00022617"/>
    </source>
</evidence>
<dbReference type="InterPro" id="IPR036188">
    <property type="entry name" value="FAD/NAD-bd_sf"/>
</dbReference>
<dbReference type="EMBL" id="JAMQJY010000001">
    <property type="protein sequence ID" value="MCM2674147.1"/>
    <property type="molecule type" value="Genomic_DNA"/>
</dbReference>
<sequence>MPTETKRQRIVWIGNGMAGMRSVEELLKICPDSFDLTIIGEEPVRSYNRILLSSVLQGEESIDGIHTQTNEWFSDRDITLLTGVKVDLINTHEKIIRTNQGECMTYDKLVIATGSTPFILPVPGIEKEGVTAFRTMQDCKELVKTASSYKKALVIGGGLLGLEAAKGLIHLGMDVDVVHRSTCIMERQLDEQAAELLQNELQAQGMNFHLGKETTELSGGERVNRIHFSDGTSIETDLVVMSAGIRPNIDLASTSGISTNRGIVVDDRLRTSAEDVYAVGECVEHRGIVYGMVKPLYEQTRVLAQELCGRQGLVFRGSTLATQLKISGVDLFSVGDITLKDESKTISVMDELNGHYRKLIFEADRLKGAILYGNIVDGAKLTELVIKETELLEEEKQQLLISQGSQAGQIAEMTAATLVCQCNAVSKGEIIKAVQIESLNTVEEVKTFTKAASSCGGCKPIVADLLSYIQSDEFDEEIEVTPSLCGCTSLTEAEVVERMYEKELLSLAEIMTSLSWKTAEGCGTCRETLSYYLGMMYPEYHLKQHIQGNAIRHSDGFFSVLVDVGEANQQAEFFKNLSQLLQQFTELRVMQTKHSEMQILGIKEDELDAVRGKLGVAQTTHSGSRVWMNKQADLSRCDCTQDEAWSLSLELHDLFRFVQMPAETVIDIQACTHGNAEGDLQLIKSVVGWEVLIGGQADSQLFYLMPNKIELMEAVPILLQYYRQTAMYRESMLNWINRVGLVHVREIVFDAGCRFDLNQELEATRKRNEKQFNSDHKEFV</sequence>
<keyword evidence="7" id="KW-0285">Flavoprotein</keyword>
<dbReference type="InterPro" id="IPR012744">
    <property type="entry name" value="Nitri_red_NirB"/>
</dbReference>
<dbReference type="InterPro" id="IPR023753">
    <property type="entry name" value="FAD/NAD-binding_dom"/>
</dbReference>
<keyword evidence="12" id="KW-0411">Iron-sulfur</keyword>
<dbReference type="NCBIfam" id="TIGR02374">
    <property type="entry name" value="nitri_red_nirB"/>
    <property type="match status" value="1"/>
</dbReference>
<evidence type="ECO:0000256" key="2">
    <source>
        <dbReference type="ARBA" id="ARBA00001966"/>
    </source>
</evidence>
<dbReference type="SUPFAM" id="SSF51905">
    <property type="entry name" value="FAD/NAD(P)-binding domain"/>
    <property type="match status" value="2"/>
</dbReference>
<feature type="domain" description="BFD-like [2Fe-2S]-binding" evidence="13">
    <location>
        <begin position="485"/>
        <end position="533"/>
    </location>
</feature>
<dbReference type="PANTHER" id="PTHR43809">
    <property type="entry name" value="NITRITE REDUCTASE (NADH) LARGE SUBUNIT"/>
    <property type="match status" value="1"/>
</dbReference>
<dbReference type="Gene3D" id="3.30.390.30">
    <property type="match status" value="1"/>
</dbReference>
<evidence type="ECO:0000256" key="5">
    <source>
        <dbReference type="ARBA" id="ARBA00010429"/>
    </source>
</evidence>
<dbReference type="Pfam" id="PF04324">
    <property type="entry name" value="Fer2_BFD"/>
    <property type="match status" value="2"/>
</dbReference>
<dbReference type="CDD" id="cd19944">
    <property type="entry name" value="NirB_Fer2_BFD-like_2"/>
    <property type="match status" value="1"/>
</dbReference>
<evidence type="ECO:0000259" key="13">
    <source>
        <dbReference type="Pfam" id="PF04324"/>
    </source>
</evidence>
<dbReference type="Proteomes" id="UP001203665">
    <property type="component" value="Unassembled WGS sequence"/>
</dbReference>
<reference evidence="16" key="1">
    <citation type="submission" date="2022-06" db="EMBL/GenBank/DDBJ databases">
        <title>Alkalicoccobacillus porphyridii sp. nov., isolated from a marine red alga, Porphyridium purpureum and reclassification of Shouchella plakortidis and Shouchella gibsonii as Alkalicoccobacillus plakortidis comb. nov. and Alkalicoccobacillus gibsonii comb. nov.</title>
        <authorList>
            <person name="Kim K.H."/>
            <person name="Lee J.K."/>
            <person name="Han D.M."/>
            <person name="Baek J.H."/>
            <person name="Jeon C.O."/>
        </authorList>
    </citation>
    <scope>NUCLEOTIDE SEQUENCE</scope>
    <source>
        <strain evidence="16">DSM 19153</strain>
    </source>
</reference>
<dbReference type="InterPro" id="IPR041854">
    <property type="entry name" value="BFD-like_2Fe2S-bd_dom_sf"/>
</dbReference>
<evidence type="ECO:0000259" key="14">
    <source>
        <dbReference type="Pfam" id="PF07992"/>
    </source>
</evidence>
<name>A0ABT0XE37_9BACI</name>
<comment type="caution">
    <text evidence="16">The sequence shown here is derived from an EMBL/GenBank/DDBJ whole genome shotgun (WGS) entry which is preliminary data.</text>
</comment>
<keyword evidence="17" id="KW-1185">Reference proteome</keyword>
<dbReference type="InterPro" id="IPR007419">
    <property type="entry name" value="BFD-like_2Fe2S-bd_dom"/>
</dbReference>
<dbReference type="Gene3D" id="1.10.10.1100">
    <property type="entry name" value="BFD-like [2Fe-2S]-binding domain"/>
    <property type="match status" value="1"/>
</dbReference>
<evidence type="ECO:0000259" key="15">
    <source>
        <dbReference type="Pfam" id="PF18267"/>
    </source>
</evidence>
<feature type="domain" description="BFD-like [2Fe-2S]-binding" evidence="13">
    <location>
        <begin position="418"/>
        <end position="466"/>
    </location>
</feature>
<dbReference type="InterPro" id="IPR016156">
    <property type="entry name" value="FAD/NAD-linked_Rdtase_dimer_sf"/>
</dbReference>
<comment type="cofactor">
    <cofactor evidence="1">
        <name>siroheme</name>
        <dbReference type="ChEBI" id="CHEBI:60052"/>
    </cofactor>
</comment>
<evidence type="ECO:0000256" key="1">
    <source>
        <dbReference type="ARBA" id="ARBA00001929"/>
    </source>
</evidence>
<dbReference type="Pfam" id="PF07992">
    <property type="entry name" value="Pyr_redox_2"/>
    <property type="match status" value="1"/>
</dbReference>
<dbReference type="RefSeq" id="WP_251603196.1">
    <property type="nucleotide sequence ID" value="NZ_JAMQJY010000001.1"/>
</dbReference>
<keyword evidence="10" id="KW-0560">Oxidoreductase</keyword>
<evidence type="ECO:0000256" key="3">
    <source>
        <dbReference type="ARBA" id="ARBA00001974"/>
    </source>
</evidence>
<evidence type="ECO:0000256" key="7">
    <source>
        <dbReference type="ARBA" id="ARBA00022630"/>
    </source>
</evidence>
<dbReference type="InterPro" id="IPR041575">
    <property type="entry name" value="Rubredoxin_C"/>
</dbReference>
<comment type="similarity">
    <text evidence="5">Belongs to the nitrite and sulfite reductase 4Fe-4S domain family.</text>
</comment>
<dbReference type="SUPFAM" id="SSF56014">
    <property type="entry name" value="Nitrite and sulphite reductase 4Fe-4S domain-like"/>
    <property type="match status" value="1"/>
</dbReference>
<dbReference type="Gene3D" id="3.50.50.60">
    <property type="entry name" value="FAD/NAD(P)-binding domain"/>
    <property type="match status" value="2"/>
</dbReference>